<sequence>MSPDPPNPPPLWPLPHMKDTNIARHGLKVATQILGAPIVKERQLERRKLALLIGVGYTGSWKLNGTQHDVESLKSLLEERNRLGSGTHSSKVILLSDKEGTPMNFIPTYRNIMEQLENFISDDEPTDYFFVYAGHSYQREEVVQPGQRTTEEDGLEEYIMPCDAVLPDGDIDDNKTINDKTLHEYLVSRLHKGSHLVALFDSCHSGTLLNLRHHRCNRSGDYISWIQDTGRRVFFEPINTRFSRRSAPLSGDIAWPNPWGLRNTNTGLSMDSQTSSDSQERPPLPWRTTKCTGFCPRRPSCEEPQVVSISACKDSQIVIESDAGGPMIQAIVEELRKFDEPTYEEVMSAAREKIEAMRKVVVDHQKALKKAKKCSWPFPWHWHCQCFTEADKAHRELAKTKADPQLSSRKSFNTKRTIFRI</sequence>
<dbReference type="Gene3D" id="3.40.50.12660">
    <property type="match status" value="1"/>
</dbReference>
<organism evidence="4 5">
    <name type="scientific">Galerina marginata (strain CBS 339.88)</name>
    <dbReference type="NCBI Taxonomy" id="685588"/>
    <lineage>
        <taxon>Eukaryota</taxon>
        <taxon>Fungi</taxon>
        <taxon>Dikarya</taxon>
        <taxon>Basidiomycota</taxon>
        <taxon>Agaricomycotina</taxon>
        <taxon>Agaricomycetes</taxon>
        <taxon>Agaricomycetidae</taxon>
        <taxon>Agaricales</taxon>
        <taxon>Agaricineae</taxon>
        <taxon>Strophariaceae</taxon>
        <taxon>Galerina</taxon>
    </lineage>
</organism>
<dbReference type="Proteomes" id="UP000027222">
    <property type="component" value="Unassembled WGS sequence"/>
</dbReference>
<protein>
    <recommendedName>
        <fullName evidence="3">Peptidase C14 caspase domain-containing protein</fullName>
    </recommendedName>
</protein>
<feature type="region of interest" description="Disordered" evidence="2">
    <location>
        <begin position="264"/>
        <end position="284"/>
    </location>
</feature>
<gene>
    <name evidence="4" type="ORF">GALMADRAFT_1169267</name>
</gene>
<keyword evidence="5" id="KW-1185">Reference proteome</keyword>
<dbReference type="OrthoDB" id="3223806at2759"/>
<dbReference type="GO" id="GO:0006508">
    <property type="term" value="P:proteolysis"/>
    <property type="evidence" value="ECO:0007669"/>
    <property type="project" value="InterPro"/>
</dbReference>
<comment type="similarity">
    <text evidence="1">Belongs to the peptidase C14B family.</text>
</comment>
<proteinExistence type="inferred from homology"/>
<name>A0A067T9P0_GALM3</name>
<evidence type="ECO:0000259" key="3">
    <source>
        <dbReference type="Pfam" id="PF00656"/>
    </source>
</evidence>
<dbReference type="Pfam" id="PF00656">
    <property type="entry name" value="Peptidase_C14"/>
    <property type="match status" value="1"/>
</dbReference>
<dbReference type="PANTHER" id="PTHR48104">
    <property type="entry name" value="METACASPASE-4"/>
    <property type="match status" value="1"/>
</dbReference>
<accession>A0A067T9P0</accession>
<dbReference type="GO" id="GO:0005737">
    <property type="term" value="C:cytoplasm"/>
    <property type="evidence" value="ECO:0007669"/>
    <property type="project" value="TreeGrafter"/>
</dbReference>
<dbReference type="InterPro" id="IPR050452">
    <property type="entry name" value="Metacaspase"/>
</dbReference>
<dbReference type="InterPro" id="IPR011600">
    <property type="entry name" value="Pept_C14_caspase"/>
</dbReference>
<feature type="domain" description="Peptidase C14 caspase" evidence="3">
    <location>
        <begin position="47"/>
        <end position="358"/>
    </location>
</feature>
<evidence type="ECO:0000313" key="4">
    <source>
        <dbReference type="EMBL" id="KDR79910.1"/>
    </source>
</evidence>
<evidence type="ECO:0000256" key="2">
    <source>
        <dbReference type="SAM" id="MobiDB-lite"/>
    </source>
</evidence>
<evidence type="ECO:0000313" key="5">
    <source>
        <dbReference type="Proteomes" id="UP000027222"/>
    </source>
</evidence>
<evidence type="ECO:0000256" key="1">
    <source>
        <dbReference type="ARBA" id="ARBA00009005"/>
    </source>
</evidence>
<dbReference type="AlphaFoldDB" id="A0A067T9P0"/>
<dbReference type="PANTHER" id="PTHR48104:SF30">
    <property type="entry name" value="METACASPASE-1"/>
    <property type="match status" value="1"/>
</dbReference>
<dbReference type="GO" id="GO:0004197">
    <property type="term" value="F:cysteine-type endopeptidase activity"/>
    <property type="evidence" value="ECO:0007669"/>
    <property type="project" value="InterPro"/>
</dbReference>
<feature type="compositionally biased region" description="Polar residues" evidence="2">
    <location>
        <begin position="264"/>
        <end position="277"/>
    </location>
</feature>
<dbReference type="EMBL" id="KL142372">
    <property type="protein sequence ID" value="KDR79910.1"/>
    <property type="molecule type" value="Genomic_DNA"/>
</dbReference>
<reference evidence="5" key="1">
    <citation type="journal article" date="2014" name="Proc. Natl. Acad. Sci. U.S.A.">
        <title>Extensive sampling of basidiomycete genomes demonstrates inadequacy of the white-rot/brown-rot paradigm for wood decay fungi.</title>
        <authorList>
            <person name="Riley R."/>
            <person name="Salamov A.A."/>
            <person name="Brown D.W."/>
            <person name="Nagy L.G."/>
            <person name="Floudas D."/>
            <person name="Held B.W."/>
            <person name="Levasseur A."/>
            <person name="Lombard V."/>
            <person name="Morin E."/>
            <person name="Otillar R."/>
            <person name="Lindquist E.A."/>
            <person name="Sun H."/>
            <person name="LaButti K.M."/>
            <person name="Schmutz J."/>
            <person name="Jabbour D."/>
            <person name="Luo H."/>
            <person name="Baker S.E."/>
            <person name="Pisabarro A.G."/>
            <person name="Walton J.D."/>
            <person name="Blanchette R.A."/>
            <person name="Henrissat B."/>
            <person name="Martin F."/>
            <person name="Cullen D."/>
            <person name="Hibbett D.S."/>
            <person name="Grigoriev I.V."/>
        </authorList>
    </citation>
    <scope>NUCLEOTIDE SEQUENCE [LARGE SCALE GENOMIC DNA]</scope>
    <source>
        <strain evidence="5">CBS 339.88</strain>
    </source>
</reference>
<dbReference type="HOGENOM" id="CLU_029389_6_2_1"/>